<protein>
    <submittedName>
        <fullName evidence="1">Uncharacterized protein</fullName>
    </submittedName>
</protein>
<dbReference type="EnsemblPlants" id="AVESA.00010b.r2.4DG0759750.1">
    <property type="protein sequence ID" value="AVESA.00010b.r2.4DG0759750.1.CDS"/>
    <property type="gene ID" value="AVESA.00010b.r2.4DG0759750"/>
</dbReference>
<evidence type="ECO:0000313" key="2">
    <source>
        <dbReference type="Proteomes" id="UP001732700"/>
    </source>
</evidence>
<reference evidence="1" key="2">
    <citation type="submission" date="2025-09" db="UniProtKB">
        <authorList>
            <consortium name="EnsemblPlants"/>
        </authorList>
    </citation>
    <scope>IDENTIFICATION</scope>
</reference>
<keyword evidence="2" id="KW-1185">Reference proteome</keyword>
<accession>A0ACD5X990</accession>
<sequence>MALVSTTTVASSSSYHCDPLFPVAPRSWCRPRSRGGGGGRGRGRARLSVLSARLSAPSDSASASAAGERDRYSYEVDSLIDRLSNLAPRGSIAKCLETARHRLTLQDFAAVYREFSRRGDWQRSTRLFKYMQRQSWCRPDEHIHAIVIGVLGRQGPALLDKCLEVFHDLPAESRTALSYTSLIAAYARNALHEEARALLDQMKAAGVAPTAATYNTVLAACARAADPPVPFDMLLGLFAEMRHDASPTVRPDLTTYNTLLAAAAVRALSDQSEMLLRTMLEAGVVPDTASFRYIVDAFANAGNLSHVAGLFGEMADTGHTPDPSAYLGLMEAHTRIGATAEAVAVLRQMQADGCAPTAATYRVLLDQYGKQGRFDGVRELFREMRTAVPPDTATYNVLFNVFGDGGFFKEVVELFHDMLRTGIEPDMETCEGVLAACGQGGLYEDAREVLDYITKEGMVPTAKAYTGLIEALGHAAMYEEAYVAFNMMTEIGSLPTIETYNSLANVFAKGGLFQEAEAVFSRMTNSAGIQKNKDSFDALIEVYCQGAQLDDAIKAYMEMRKSRFNPDERSLEGVLNAYCIAGVIDESKEQFEEIKTDMTVPSIIAYCMMLSLYARNDSWADAYDLLEEMKSNRDSNAHQVIASMIKGEYDDSSNWQMVEYVLDSSNLEGCDYSLRFFNALLDVLWWFGQKARAERVLDHAVNYGLFPELFRDTKLIWSLDVHRMSVGGALVAVAVWLNKLYARLKAEKDLPQLASVVVLRGQMEKSTITRGLPIAKVVYSFLNDTLSSSFHYPKWNKGRIICLKSQLKKLQAAIDSSNGAATPGLVHMTDSRLPSPGSKIYTREHQVENGSAHSTTESSVEEKESELLAL</sequence>
<evidence type="ECO:0000313" key="1">
    <source>
        <dbReference type="EnsemblPlants" id="AVESA.00010b.r2.4DG0759750.1.CDS"/>
    </source>
</evidence>
<reference evidence="1" key="1">
    <citation type="submission" date="2021-05" db="EMBL/GenBank/DDBJ databases">
        <authorList>
            <person name="Scholz U."/>
            <person name="Mascher M."/>
            <person name="Fiebig A."/>
        </authorList>
    </citation>
    <scope>NUCLEOTIDE SEQUENCE [LARGE SCALE GENOMIC DNA]</scope>
</reference>
<dbReference type="Proteomes" id="UP001732700">
    <property type="component" value="Chromosome 4D"/>
</dbReference>
<organism evidence="1 2">
    <name type="scientific">Avena sativa</name>
    <name type="common">Oat</name>
    <dbReference type="NCBI Taxonomy" id="4498"/>
    <lineage>
        <taxon>Eukaryota</taxon>
        <taxon>Viridiplantae</taxon>
        <taxon>Streptophyta</taxon>
        <taxon>Embryophyta</taxon>
        <taxon>Tracheophyta</taxon>
        <taxon>Spermatophyta</taxon>
        <taxon>Magnoliopsida</taxon>
        <taxon>Liliopsida</taxon>
        <taxon>Poales</taxon>
        <taxon>Poaceae</taxon>
        <taxon>BOP clade</taxon>
        <taxon>Pooideae</taxon>
        <taxon>Poodae</taxon>
        <taxon>Poeae</taxon>
        <taxon>Poeae Chloroplast Group 1 (Aveneae type)</taxon>
        <taxon>Aveninae</taxon>
        <taxon>Avena</taxon>
    </lineage>
</organism>
<proteinExistence type="predicted"/>
<name>A0ACD5X990_AVESA</name>